<keyword evidence="2" id="KW-1185">Reference proteome</keyword>
<evidence type="ECO:0000313" key="2">
    <source>
        <dbReference type="Proteomes" id="UP000000226"/>
    </source>
</evidence>
<name>A0ACC3P0B0_PHAVU</name>
<organism evidence="1 2">
    <name type="scientific">Phaseolus vulgaris</name>
    <name type="common">Kidney bean</name>
    <name type="synonym">French bean</name>
    <dbReference type="NCBI Taxonomy" id="3885"/>
    <lineage>
        <taxon>Eukaryota</taxon>
        <taxon>Viridiplantae</taxon>
        <taxon>Streptophyta</taxon>
        <taxon>Embryophyta</taxon>
        <taxon>Tracheophyta</taxon>
        <taxon>Spermatophyta</taxon>
        <taxon>Magnoliopsida</taxon>
        <taxon>eudicotyledons</taxon>
        <taxon>Gunneridae</taxon>
        <taxon>Pentapetalae</taxon>
        <taxon>rosids</taxon>
        <taxon>fabids</taxon>
        <taxon>Fabales</taxon>
        <taxon>Fabaceae</taxon>
        <taxon>Papilionoideae</taxon>
        <taxon>50 kb inversion clade</taxon>
        <taxon>NPAAA clade</taxon>
        <taxon>indigoferoid/millettioid clade</taxon>
        <taxon>Phaseoleae</taxon>
        <taxon>Phaseolus</taxon>
    </lineage>
</organism>
<evidence type="ECO:0000313" key="1">
    <source>
        <dbReference type="EMBL" id="KAK6645730.1"/>
    </source>
</evidence>
<accession>A0ACC3P0B0</accession>
<sequence>MFFFFVGGLQQEVRQVLKSGVSKCTYCGNSVDLVNSDKVLNLSSSFPCGGGRPRILSSIAHIVRTSLPTITLCRPPPNRRQRWPKPCAAASATARWRRTSDSAPSADPICERKIWRGFGKN</sequence>
<comment type="caution">
    <text evidence="1">The sequence shown here is derived from an EMBL/GenBank/DDBJ whole genome shotgun (WGS) entry which is preliminary data.</text>
</comment>
<reference evidence="1" key="1">
    <citation type="submission" date="2023-07" db="EMBL/GenBank/DDBJ databases">
        <title>WGS assembly of Phaseolus vulgaris.</title>
        <authorList>
            <person name="Schmutz J."/>
            <person name="Mcclean P."/>
            <person name="Shu S."/>
            <person name="Cregan P."/>
            <person name="Rokhsar D."/>
            <person name="Jackson S."/>
        </authorList>
    </citation>
    <scope>NUCLEOTIDE SEQUENCE</scope>
</reference>
<proteinExistence type="predicted"/>
<dbReference type="EMBL" id="MU967905">
    <property type="protein sequence ID" value="KAK6645730.1"/>
    <property type="molecule type" value="Genomic_DNA"/>
</dbReference>
<protein>
    <submittedName>
        <fullName evidence="1">Uncharacterized protein</fullName>
    </submittedName>
</protein>
<gene>
    <name evidence="1" type="ORF">PHAVU_L001669</name>
</gene>
<dbReference type="Proteomes" id="UP000000226">
    <property type="component" value="Unassembled WGS sequence"/>
</dbReference>